<evidence type="ECO:0000259" key="12">
    <source>
        <dbReference type="PROSITE" id="PS50262"/>
    </source>
</evidence>
<dbReference type="PROSITE" id="PS50262">
    <property type="entry name" value="G_PROTEIN_RECEP_F1_2"/>
    <property type="match status" value="1"/>
</dbReference>
<sequence length="310" mass="36384">MENQTFYFYIVTFSKYVEQQFLFFVMFFLLYIINIIWNLTIFMVILLDEHLQAPMYFFLRNLSFVDIVYTTVTIPKLLDVILTGDNRISYIACLYQSCFFTSLLGIEVFLLTTMSYDRYVAICHPLHYLFHMERQKCFQFVASSWIIGCLNAILIELFVSTLEFCQSRNINNMFCDIKILTMLSCKKKQEFEILIFVETFLFGLCPFSLILISYAKIVVSILKIHTTGQRNKTFSTCASHLIVLLIFYGTLFCVYMRPASENSEKVDLIFSVFYLAVTPTLNPLIYSLKNKEIKNAIMKKFMSNLRTNKV</sequence>
<dbReference type="GO" id="GO:0005886">
    <property type="term" value="C:plasma membrane"/>
    <property type="evidence" value="ECO:0007669"/>
    <property type="project" value="UniProtKB-SubCell"/>
</dbReference>
<evidence type="ECO:0000256" key="4">
    <source>
        <dbReference type="ARBA" id="ARBA00022725"/>
    </source>
</evidence>
<keyword evidence="14" id="KW-1185">Reference proteome</keyword>
<keyword evidence="3 10" id="KW-0812">Transmembrane</keyword>
<dbReference type="PANTHER" id="PTHR26452">
    <property type="entry name" value="OLFACTORY RECEPTOR"/>
    <property type="match status" value="1"/>
</dbReference>
<keyword evidence="8 10" id="KW-0675">Receptor</keyword>
<accession>A0A8J6BQG4</accession>
<feature type="transmembrane region" description="Helical" evidence="11">
    <location>
        <begin position="269"/>
        <end position="288"/>
    </location>
</feature>
<evidence type="ECO:0000256" key="10">
    <source>
        <dbReference type="RuleBase" id="RU000688"/>
    </source>
</evidence>
<evidence type="ECO:0000256" key="8">
    <source>
        <dbReference type="ARBA" id="ARBA00023170"/>
    </source>
</evidence>
<keyword evidence="4 11" id="KW-0552">Olfaction</keyword>
<feature type="transmembrane region" description="Helical" evidence="11">
    <location>
        <begin position="193"/>
        <end position="215"/>
    </location>
</feature>
<comment type="caution">
    <text evidence="13">The sequence shown here is derived from an EMBL/GenBank/DDBJ whole genome shotgun (WGS) entry which is preliminary data.</text>
</comment>
<feature type="transmembrane region" description="Helical" evidence="11">
    <location>
        <begin position="236"/>
        <end position="257"/>
    </location>
</feature>
<dbReference type="PRINTS" id="PR00237">
    <property type="entry name" value="GPCRRHODOPSN"/>
</dbReference>
<dbReference type="InterPro" id="IPR000725">
    <property type="entry name" value="Olfact_rcpt"/>
</dbReference>
<feature type="transmembrane region" description="Helical" evidence="11">
    <location>
        <begin position="137"/>
        <end position="159"/>
    </location>
</feature>
<keyword evidence="2 11" id="KW-1003">Cell membrane</keyword>
<proteinExistence type="inferred from homology"/>
<reference evidence="13" key="1">
    <citation type="thesis" date="2020" institute="ProQuest LLC" country="789 East Eisenhower Parkway, Ann Arbor, MI, USA">
        <title>Comparative Genomics and Chromosome Evolution.</title>
        <authorList>
            <person name="Mudd A.B."/>
        </authorList>
    </citation>
    <scope>NUCLEOTIDE SEQUENCE</scope>
    <source>
        <strain evidence="13">HN-11 Male</strain>
        <tissue evidence="13">Kidney and liver</tissue>
    </source>
</reference>
<dbReference type="Proteomes" id="UP000770717">
    <property type="component" value="Unassembled WGS sequence"/>
</dbReference>
<keyword evidence="11" id="KW-0716">Sensory transduction</keyword>
<feature type="domain" description="G-protein coupled receptors family 1 profile" evidence="12">
    <location>
        <begin position="37"/>
        <end position="286"/>
    </location>
</feature>
<dbReference type="GO" id="GO:0004930">
    <property type="term" value="F:G protein-coupled receptor activity"/>
    <property type="evidence" value="ECO:0007669"/>
    <property type="project" value="UniProtKB-KW"/>
</dbReference>
<evidence type="ECO:0000256" key="2">
    <source>
        <dbReference type="ARBA" id="ARBA00022475"/>
    </source>
</evidence>
<keyword evidence="7 11" id="KW-0472">Membrane</keyword>
<dbReference type="Gene3D" id="1.20.1070.10">
    <property type="entry name" value="Rhodopsin 7-helix transmembrane proteins"/>
    <property type="match status" value="1"/>
</dbReference>
<protein>
    <recommendedName>
        <fullName evidence="11">Olfactory receptor</fullName>
    </recommendedName>
</protein>
<feature type="transmembrane region" description="Helical" evidence="11">
    <location>
        <begin position="20"/>
        <end position="45"/>
    </location>
</feature>
<dbReference type="Pfam" id="PF13853">
    <property type="entry name" value="7tm_4"/>
    <property type="match status" value="1"/>
</dbReference>
<dbReference type="PRINTS" id="PR00245">
    <property type="entry name" value="OLFACTORYR"/>
</dbReference>
<evidence type="ECO:0000256" key="7">
    <source>
        <dbReference type="ARBA" id="ARBA00023136"/>
    </source>
</evidence>
<dbReference type="InterPro" id="IPR000276">
    <property type="entry name" value="GPCR_Rhodpsn"/>
</dbReference>
<name>A0A8J6BQG4_ELECQ</name>
<dbReference type="EMBL" id="WNTK01002901">
    <property type="protein sequence ID" value="KAG9465568.1"/>
    <property type="molecule type" value="Genomic_DNA"/>
</dbReference>
<dbReference type="OrthoDB" id="9444602at2759"/>
<dbReference type="SUPFAM" id="SSF81321">
    <property type="entry name" value="Family A G protein-coupled receptor-like"/>
    <property type="match status" value="1"/>
</dbReference>
<evidence type="ECO:0000313" key="13">
    <source>
        <dbReference type="EMBL" id="KAG9465568.1"/>
    </source>
</evidence>
<evidence type="ECO:0000313" key="14">
    <source>
        <dbReference type="Proteomes" id="UP000770717"/>
    </source>
</evidence>
<evidence type="ECO:0000256" key="9">
    <source>
        <dbReference type="ARBA" id="ARBA00023224"/>
    </source>
</evidence>
<evidence type="ECO:0000256" key="5">
    <source>
        <dbReference type="ARBA" id="ARBA00022989"/>
    </source>
</evidence>
<dbReference type="AlphaFoldDB" id="A0A8J6BQG4"/>
<dbReference type="CDD" id="cd13954">
    <property type="entry name" value="7tmA_OR"/>
    <property type="match status" value="1"/>
</dbReference>
<evidence type="ECO:0000256" key="11">
    <source>
        <dbReference type="RuleBase" id="RU363047"/>
    </source>
</evidence>
<organism evidence="13 14">
    <name type="scientific">Eleutherodactylus coqui</name>
    <name type="common">Puerto Rican coqui</name>
    <dbReference type="NCBI Taxonomy" id="57060"/>
    <lineage>
        <taxon>Eukaryota</taxon>
        <taxon>Metazoa</taxon>
        <taxon>Chordata</taxon>
        <taxon>Craniata</taxon>
        <taxon>Vertebrata</taxon>
        <taxon>Euteleostomi</taxon>
        <taxon>Amphibia</taxon>
        <taxon>Batrachia</taxon>
        <taxon>Anura</taxon>
        <taxon>Neobatrachia</taxon>
        <taxon>Hyloidea</taxon>
        <taxon>Eleutherodactylidae</taxon>
        <taxon>Eleutherodactylinae</taxon>
        <taxon>Eleutherodactylus</taxon>
        <taxon>Eleutherodactylus</taxon>
    </lineage>
</organism>
<keyword evidence="9 10" id="KW-0807">Transducer</keyword>
<feature type="transmembrane region" description="Helical" evidence="11">
    <location>
        <begin position="94"/>
        <end position="116"/>
    </location>
</feature>
<keyword evidence="6 10" id="KW-0297">G-protein coupled receptor</keyword>
<gene>
    <name evidence="13" type="ORF">GDO78_018077</name>
</gene>
<dbReference type="InterPro" id="IPR050516">
    <property type="entry name" value="Olfactory_GPCR"/>
</dbReference>
<evidence type="ECO:0000256" key="3">
    <source>
        <dbReference type="ARBA" id="ARBA00022692"/>
    </source>
</evidence>
<evidence type="ECO:0000256" key="1">
    <source>
        <dbReference type="ARBA" id="ARBA00004651"/>
    </source>
</evidence>
<dbReference type="FunFam" id="1.20.1070.10:FF:000015">
    <property type="entry name" value="Olfactory receptor"/>
    <property type="match status" value="1"/>
</dbReference>
<comment type="subcellular location">
    <subcellularLocation>
        <location evidence="1 11">Cell membrane</location>
        <topology evidence="1 11">Multi-pass membrane protein</topology>
    </subcellularLocation>
</comment>
<dbReference type="InterPro" id="IPR017452">
    <property type="entry name" value="GPCR_Rhodpsn_7TM"/>
</dbReference>
<dbReference type="GO" id="GO:0004984">
    <property type="term" value="F:olfactory receptor activity"/>
    <property type="evidence" value="ECO:0007669"/>
    <property type="project" value="InterPro"/>
</dbReference>
<keyword evidence="5 11" id="KW-1133">Transmembrane helix</keyword>
<dbReference type="PROSITE" id="PS00237">
    <property type="entry name" value="G_PROTEIN_RECEP_F1_1"/>
    <property type="match status" value="1"/>
</dbReference>
<evidence type="ECO:0000256" key="6">
    <source>
        <dbReference type="ARBA" id="ARBA00023040"/>
    </source>
</evidence>
<comment type="similarity">
    <text evidence="10">Belongs to the G-protein coupled receptor 1 family.</text>
</comment>